<proteinExistence type="predicted"/>
<gene>
    <name evidence="3" type="primary">LOC111106007</name>
</gene>
<dbReference type="Proteomes" id="UP000694844">
    <property type="component" value="Chromosome 8"/>
</dbReference>
<evidence type="ECO:0000313" key="2">
    <source>
        <dbReference type="Proteomes" id="UP000694844"/>
    </source>
</evidence>
<protein>
    <submittedName>
        <fullName evidence="3">Uncharacterized protein LOC111106007 isoform X1</fullName>
    </submittedName>
</protein>
<dbReference type="RefSeq" id="XP_022296224.1">
    <property type="nucleotide sequence ID" value="XM_022440516.1"/>
</dbReference>
<name>A0A8B8B0U5_CRAVI</name>
<evidence type="ECO:0000256" key="1">
    <source>
        <dbReference type="SAM" id="Phobius"/>
    </source>
</evidence>
<keyword evidence="2" id="KW-1185">Reference proteome</keyword>
<dbReference type="AlphaFoldDB" id="A0A8B8B0U5"/>
<sequence length="401" mass="44635">MKDIYFLFIGIFYIQKLFCSNANFVQEDLQIYKRCINHAINLFTNFQQHVCENSESIDRTLWISEECQPICKSMVTSICPDKGGLPDTSIRLAISAENHNVYFPTVVTQLETKCSDCHNIQEAIISCNIDNLFLTKDCNGCLTSKSTMTTGATTSSKFPTSTVASTTTTLAAHSRETPLSTTTRISCPGTESNPIQVTDCKCPNNESISSSSFKLLETDNAVPVQYVAAAVVVGIIVGVALTLLGFFLRNRFKNIQPRLKDEKNVHNPSYDETQRFSNSLSIKASSSKDDEYSEISENNNGHKMVMNSERKPALKEGNDNYDHLNDNFHAKTTDDGTYDHAEYQSRTNIHHQTDSFNGGYAQTNAAFADSSYTEVTGEGFVMSNEDISSDPYFVLEEKPCN</sequence>
<organism evidence="2 3">
    <name type="scientific">Crassostrea virginica</name>
    <name type="common">Eastern oyster</name>
    <dbReference type="NCBI Taxonomy" id="6565"/>
    <lineage>
        <taxon>Eukaryota</taxon>
        <taxon>Metazoa</taxon>
        <taxon>Spiralia</taxon>
        <taxon>Lophotrochozoa</taxon>
        <taxon>Mollusca</taxon>
        <taxon>Bivalvia</taxon>
        <taxon>Autobranchia</taxon>
        <taxon>Pteriomorphia</taxon>
        <taxon>Ostreida</taxon>
        <taxon>Ostreoidea</taxon>
        <taxon>Ostreidae</taxon>
        <taxon>Crassostrea</taxon>
    </lineage>
</organism>
<dbReference type="KEGG" id="cvn:111106007"/>
<reference evidence="3" key="1">
    <citation type="submission" date="2025-08" db="UniProtKB">
        <authorList>
            <consortium name="RefSeq"/>
        </authorList>
    </citation>
    <scope>IDENTIFICATION</scope>
    <source>
        <tissue evidence="3">Whole sample</tissue>
    </source>
</reference>
<feature type="transmembrane region" description="Helical" evidence="1">
    <location>
        <begin position="226"/>
        <end position="248"/>
    </location>
</feature>
<keyword evidence="1" id="KW-0812">Transmembrane</keyword>
<evidence type="ECO:0000313" key="3">
    <source>
        <dbReference type="RefSeq" id="XP_022296224.1"/>
    </source>
</evidence>
<keyword evidence="1" id="KW-0472">Membrane</keyword>
<keyword evidence="1" id="KW-1133">Transmembrane helix</keyword>
<accession>A0A8B8B0U5</accession>
<dbReference type="GeneID" id="111106007"/>